<evidence type="ECO:0000313" key="3">
    <source>
        <dbReference type="Proteomes" id="UP000535491"/>
    </source>
</evidence>
<dbReference type="Gene3D" id="3.30.565.10">
    <property type="entry name" value="Histidine kinase-like ATPase, C-terminal domain"/>
    <property type="match status" value="1"/>
</dbReference>
<dbReference type="AlphaFoldDB" id="A0A7W1WPY1"/>
<sequence length="349" mass="39614">MIKNFFASMGLGAAKVDLLLDQPAITMGEKVTGTIVLKGGSAEQRVEGLSVDFYLGSHYTVAGNRVGVKEKIKTIPITSETFTIEPGQVREYPFVFTCPKYLPVSSVSTRYYFETHLELKYGADAEDVDYVDVLPVGLLKNFLDALRELGLVHQKEEYTGGIDKEQRIKFHATGWLKGEYDEIWFAYQPALITDDFLEVEYELDRRTSLAAQPDLAERKVFHCFFYIDNILKMILWKKARRSHDRNSDRKNMAVVQIGNSVEPIDPNTFGQLFDMFMTGDKSHSKHGSGIGLAIVKRIVELHREKIEAIQRDGSIIFRHHLPLAAADNLRHRVPYVDGNGFGAWKMCKM</sequence>
<protein>
    <submittedName>
        <fullName evidence="2">Sporulation protein</fullName>
    </submittedName>
</protein>
<keyword evidence="3" id="KW-1185">Reference proteome</keyword>
<organism evidence="2 3">
    <name type="scientific">Paenactinomyces guangxiensis</name>
    <dbReference type="NCBI Taxonomy" id="1490290"/>
    <lineage>
        <taxon>Bacteria</taxon>
        <taxon>Bacillati</taxon>
        <taxon>Bacillota</taxon>
        <taxon>Bacilli</taxon>
        <taxon>Bacillales</taxon>
        <taxon>Thermoactinomycetaceae</taxon>
        <taxon>Paenactinomyces</taxon>
    </lineage>
</organism>
<comment type="caution">
    <text evidence="2">The sequence shown here is derived from an EMBL/GenBank/DDBJ whole genome shotgun (WGS) entry which is preliminary data.</text>
</comment>
<dbReference type="InterPro" id="IPR036890">
    <property type="entry name" value="HATPase_C_sf"/>
</dbReference>
<name>A0A7W1WPY1_9BACL</name>
<dbReference type="Proteomes" id="UP000535491">
    <property type="component" value="Unassembled WGS sequence"/>
</dbReference>
<dbReference type="InterPro" id="IPR003594">
    <property type="entry name" value="HATPase_dom"/>
</dbReference>
<dbReference type="Pfam" id="PF07070">
    <property type="entry name" value="Spo0M"/>
    <property type="match status" value="1"/>
</dbReference>
<dbReference type="Pfam" id="PF02518">
    <property type="entry name" value="HATPase_c"/>
    <property type="match status" value="1"/>
</dbReference>
<accession>A0A7W1WPY1</accession>
<proteinExistence type="predicted"/>
<gene>
    <name evidence="2" type="ORF">H1191_05555</name>
</gene>
<dbReference type="RefSeq" id="WP_181751006.1">
    <property type="nucleotide sequence ID" value="NZ_JACEIQ010000003.1"/>
</dbReference>
<reference evidence="2 3" key="1">
    <citation type="submission" date="2020-07" db="EMBL/GenBank/DDBJ databases">
        <authorList>
            <person name="Feng H."/>
        </authorList>
    </citation>
    <scope>NUCLEOTIDE SEQUENCE [LARGE SCALE GENOMIC DNA]</scope>
    <source>
        <strain evidence="3">s-10</strain>
    </source>
</reference>
<feature type="domain" description="Histidine kinase/HSP90-like ATPase" evidence="1">
    <location>
        <begin position="250"/>
        <end position="324"/>
    </location>
</feature>
<evidence type="ECO:0000313" key="2">
    <source>
        <dbReference type="EMBL" id="MBA4493768.1"/>
    </source>
</evidence>
<evidence type="ECO:0000259" key="1">
    <source>
        <dbReference type="Pfam" id="PF02518"/>
    </source>
</evidence>
<dbReference type="PANTHER" id="PTHR40053">
    <property type="entry name" value="SPORULATION-CONTROL PROTEIN SPO0M"/>
    <property type="match status" value="1"/>
</dbReference>
<dbReference type="InterPro" id="IPR009776">
    <property type="entry name" value="Spore_0_M"/>
</dbReference>
<dbReference type="PANTHER" id="PTHR40053:SF1">
    <property type="entry name" value="SPORULATION-CONTROL PROTEIN SPO0M"/>
    <property type="match status" value="1"/>
</dbReference>
<dbReference type="EMBL" id="JACEIQ010000003">
    <property type="protein sequence ID" value="MBA4493768.1"/>
    <property type="molecule type" value="Genomic_DNA"/>
</dbReference>
<dbReference type="SUPFAM" id="SSF55874">
    <property type="entry name" value="ATPase domain of HSP90 chaperone/DNA topoisomerase II/histidine kinase"/>
    <property type="match status" value="1"/>
</dbReference>